<dbReference type="GO" id="GO:0006457">
    <property type="term" value="P:protein folding"/>
    <property type="evidence" value="ECO:0007669"/>
    <property type="project" value="InterPro"/>
</dbReference>
<evidence type="ECO:0000259" key="6">
    <source>
        <dbReference type="PROSITE" id="PS50072"/>
    </source>
</evidence>
<keyword evidence="3 5" id="KW-0697">Rotamase</keyword>
<dbReference type="PRINTS" id="PR00153">
    <property type="entry name" value="CSAPPISMRASE"/>
</dbReference>
<dbReference type="EMBL" id="DTHB01000027">
    <property type="protein sequence ID" value="HGB14263.1"/>
    <property type="molecule type" value="Genomic_DNA"/>
</dbReference>
<evidence type="ECO:0000256" key="5">
    <source>
        <dbReference type="RuleBase" id="RU363019"/>
    </source>
</evidence>
<dbReference type="SUPFAM" id="SSF50891">
    <property type="entry name" value="Cyclophilin-like"/>
    <property type="match status" value="1"/>
</dbReference>
<dbReference type="InterPro" id="IPR002130">
    <property type="entry name" value="Cyclophilin-type_PPIase_dom"/>
</dbReference>
<comment type="function">
    <text evidence="1 5">PPIases accelerate the folding of proteins. It catalyzes the cis-trans isomerization of proline imidic peptide bonds in oligopeptides.</text>
</comment>
<evidence type="ECO:0000256" key="2">
    <source>
        <dbReference type="ARBA" id="ARBA00007365"/>
    </source>
</evidence>
<dbReference type="AlphaFoldDB" id="A0A7C3SI60"/>
<comment type="caution">
    <text evidence="7">The sequence shown here is derived from an EMBL/GenBank/DDBJ whole genome shotgun (WGS) entry which is preliminary data.</text>
</comment>
<protein>
    <recommendedName>
        <fullName evidence="5">Peptidyl-prolyl cis-trans isomerase</fullName>
        <shortName evidence="5">PPIase</shortName>
        <ecNumber evidence="5">5.2.1.8</ecNumber>
    </recommendedName>
</protein>
<feature type="domain" description="PPIase cyclophilin-type" evidence="6">
    <location>
        <begin position="7"/>
        <end position="172"/>
    </location>
</feature>
<dbReference type="PIRSF" id="PIRSF001467">
    <property type="entry name" value="Peptidylpro_ismrse"/>
    <property type="match status" value="1"/>
</dbReference>
<dbReference type="PROSITE" id="PS50072">
    <property type="entry name" value="CSA_PPIASE_2"/>
    <property type="match status" value="1"/>
</dbReference>
<dbReference type="InterPro" id="IPR024936">
    <property type="entry name" value="Cyclophilin-type_PPIase"/>
</dbReference>
<organism evidence="7">
    <name type="scientific">Desulfobacca acetoxidans</name>
    <dbReference type="NCBI Taxonomy" id="60893"/>
    <lineage>
        <taxon>Bacteria</taxon>
        <taxon>Pseudomonadati</taxon>
        <taxon>Thermodesulfobacteriota</taxon>
        <taxon>Desulfobaccia</taxon>
        <taxon>Desulfobaccales</taxon>
        <taxon>Desulfobaccaceae</taxon>
        <taxon>Desulfobacca</taxon>
    </lineage>
</organism>
<proteinExistence type="inferred from homology"/>
<sequence length="175" mass="19323">MSEQSGKFPVVRLETSLGTVKIALRPDKAPITVNNFLTYVKEGFYDGLIFHRVVSNFIVQTGGFEPGMVYRTPTHPPIKNEADNGLKNVRGAVAMARAYPIDSAAAQFFINLVDNPRLDHYGPEPAEFGYAVFGQVVEGMEVLEKMAFFPVTVQAQHQNVPVQDIIIVKAVLEEA</sequence>
<dbReference type="InterPro" id="IPR020892">
    <property type="entry name" value="Cyclophilin-type_PPIase_CS"/>
</dbReference>
<dbReference type="PROSITE" id="PS00170">
    <property type="entry name" value="CSA_PPIASE_1"/>
    <property type="match status" value="1"/>
</dbReference>
<comment type="similarity">
    <text evidence="2 5">Belongs to the cyclophilin-type PPIase family.</text>
</comment>
<gene>
    <name evidence="7" type="ORF">ENV62_03360</name>
</gene>
<dbReference type="Gene3D" id="2.40.100.10">
    <property type="entry name" value="Cyclophilin-like"/>
    <property type="match status" value="1"/>
</dbReference>
<evidence type="ECO:0000256" key="1">
    <source>
        <dbReference type="ARBA" id="ARBA00002388"/>
    </source>
</evidence>
<reference evidence="7" key="1">
    <citation type="journal article" date="2020" name="mSystems">
        <title>Genome- and Community-Level Interaction Insights into Carbon Utilization and Element Cycling Functions of Hydrothermarchaeota in Hydrothermal Sediment.</title>
        <authorList>
            <person name="Zhou Z."/>
            <person name="Liu Y."/>
            <person name="Xu W."/>
            <person name="Pan J."/>
            <person name="Luo Z.H."/>
            <person name="Li M."/>
        </authorList>
    </citation>
    <scope>NUCLEOTIDE SEQUENCE [LARGE SCALE GENOMIC DNA]</scope>
    <source>
        <strain evidence="7">SpSt-776</strain>
    </source>
</reference>
<comment type="catalytic activity">
    <reaction evidence="5">
        <text>[protein]-peptidylproline (omega=180) = [protein]-peptidylproline (omega=0)</text>
        <dbReference type="Rhea" id="RHEA:16237"/>
        <dbReference type="Rhea" id="RHEA-COMP:10747"/>
        <dbReference type="Rhea" id="RHEA-COMP:10748"/>
        <dbReference type="ChEBI" id="CHEBI:83833"/>
        <dbReference type="ChEBI" id="CHEBI:83834"/>
        <dbReference type="EC" id="5.2.1.8"/>
    </reaction>
</comment>
<dbReference type="InterPro" id="IPR044665">
    <property type="entry name" value="E_coli_cyclophilin_A-like"/>
</dbReference>
<name>A0A7C3SI60_9BACT</name>
<accession>A0A7C3SI60</accession>
<evidence type="ECO:0000256" key="4">
    <source>
        <dbReference type="ARBA" id="ARBA00023235"/>
    </source>
</evidence>
<dbReference type="PANTHER" id="PTHR43246">
    <property type="entry name" value="PEPTIDYL-PROLYL CIS-TRANS ISOMERASE CYP38, CHLOROPLASTIC"/>
    <property type="match status" value="1"/>
</dbReference>
<dbReference type="GO" id="GO:0003755">
    <property type="term" value="F:peptidyl-prolyl cis-trans isomerase activity"/>
    <property type="evidence" value="ECO:0007669"/>
    <property type="project" value="UniProtKB-UniRule"/>
</dbReference>
<dbReference type="InterPro" id="IPR029000">
    <property type="entry name" value="Cyclophilin-like_dom_sf"/>
</dbReference>
<dbReference type="Pfam" id="PF00160">
    <property type="entry name" value="Pro_isomerase"/>
    <property type="match status" value="1"/>
</dbReference>
<evidence type="ECO:0000313" key="7">
    <source>
        <dbReference type="EMBL" id="HGB14263.1"/>
    </source>
</evidence>
<keyword evidence="4 5" id="KW-0413">Isomerase</keyword>
<dbReference type="EC" id="5.2.1.8" evidence="5"/>
<evidence type="ECO:0000256" key="3">
    <source>
        <dbReference type="ARBA" id="ARBA00023110"/>
    </source>
</evidence>